<dbReference type="EMBL" id="RQHW01000047">
    <property type="protein sequence ID" value="TGN18599.1"/>
    <property type="molecule type" value="Genomic_DNA"/>
</dbReference>
<gene>
    <name evidence="2" type="ORF">EHS15_14560</name>
</gene>
<name>A0A4R9M057_9LEPT</name>
<keyword evidence="1" id="KW-0175">Coiled coil</keyword>
<sequence length="530" mass="60695">MRKILFFLLFFLLFGFFGLASQAIVGVKLQELRFGILRDQLMNYELSSQTLRERLKQMFLSKDDYLLEVKVNVLESGIMNSETKGLELEMSWKDKFGLGVINVVRALNFKPFLELEEQQKTIIRLQFAFYMERTRKFSIASKKYDELETILEDSLADELAFTLLHNGYCLVMMGEREHAYVKLRKAVDLFPGTHYAENAELLIGFLQDGDKRKEDLKNSNKKPEELAYSLFQSGDYEETLKTLEALPELTNDQSYIKARSMEELGKTSNAVKEYIQLVKQKENKEVAIRANRRLLLIGNFYQENKSLVEFSKTEATKLGDEKAVAKIEEGKSLVLKPVIVEKILKEETSVAASPEEAKELAEIKNNLKDSLEEAKTETKKLLTVVEEEKIPIVKEEIALVEEKKPEPVQEVKEEKKQEKTIPAVVVKKNEPNQLQIHLKDGRKVVCEEFTSNGRIAKLKLGDFALELPLEMIASVNTIGSSVDKIFAVGKTDGTKLEMSQMKRNDAGEWFSPKNLEEKIQDSELREVISH</sequence>
<feature type="coiled-coil region" evidence="1">
    <location>
        <begin position="357"/>
        <end position="388"/>
    </location>
</feature>
<comment type="caution">
    <text evidence="2">The sequence shown here is derived from an EMBL/GenBank/DDBJ whole genome shotgun (WGS) entry which is preliminary data.</text>
</comment>
<evidence type="ECO:0000313" key="2">
    <source>
        <dbReference type="EMBL" id="TGN18599.1"/>
    </source>
</evidence>
<proteinExistence type="predicted"/>
<keyword evidence="3" id="KW-1185">Reference proteome</keyword>
<dbReference type="SUPFAM" id="SSF48452">
    <property type="entry name" value="TPR-like"/>
    <property type="match status" value="1"/>
</dbReference>
<reference evidence="2" key="1">
    <citation type="journal article" date="2019" name="PLoS Negl. Trop. Dis.">
        <title>Revisiting the worldwide diversity of Leptospira species in the environment.</title>
        <authorList>
            <person name="Vincent A.T."/>
            <person name="Schiettekatte O."/>
            <person name="Bourhy P."/>
            <person name="Veyrier F.J."/>
            <person name="Picardeau M."/>
        </authorList>
    </citation>
    <scope>NUCLEOTIDE SEQUENCE [LARGE SCALE GENOMIC DNA]</scope>
    <source>
        <strain evidence="2">201300427</strain>
    </source>
</reference>
<dbReference type="Proteomes" id="UP000298058">
    <property type="component" value="Unassembled WGS sequence"/>
</dbReference>
<dbReference type="Gene3D" id="1.25.40.10">
    <property type="entry name" value="Tetratricopeptide repeat domain"/>
    <property type="match status" value="1"/>
</dbReference>
<organism evidence="2 3">
    <name type="scientific">Leptospira idonii</name>
    <dbReference type="NCBI Taxonomy" id="1193500"/>
    <lineage>
        <taxon>Bacteria</taxon>
        <taxon>Pseudomonadati</taxon>
        <taxon>Spirochaetota</taxon>
        <taxon>Spirochaetia</taxon>
        <taxon>Leptospirales</taxon>
        <taxon>Leptospiraceae</taxon>
        <taxon>Leptospira</taxon>
    </lineage>
</organism>
<dbReference type="OrthoDB" id="344838at2"/>
<evidence type="ECO:0000313" key="3">
    <source>
        <dbReference type="Proteomes" id="UP000298058"/>
    </source>
</evidence>
<accession>A0A4R9M057</accession>
<dbReference type="AlphaFoldDB" id="A0A4R9M057"/>
<evidence type="ECO:0000256" key="1">
    <source>
        <dbReference type="SAM" id="Coils"/>
    </source>
</evidence>
<dbReference type="InterPro" id="IPR011990">
    <property type="entry name" value="TPR-like_helical_dom_sf"/>
</dbReference>
<evidence type="ECO:0008006" key="4">
    <source>
        <dbReference type="Google" id="ProtNLM"/>
    </source>
</evidence>
<dbReference type="RefSeq" id="WP_135761282.1">
    <property type="nucleotide sequence ID" value="NZ_RQHW01000047.1"/>
</dbReference>
<protein>
    <recommendedName>
        <fullName evidence="4">Tetratricopeptide repeat protein</fullName>
    </recommendedName>
</protein>